<dbReference type="InterPro" id="IPR052164">
    <property type="entry name" value="Anthracycline_SecMetBiosynth"/>
</dbReference>
<keyword evidence="3" id="KW-1185">Reference proteome</keyword>
<dbReference type="EMBL" id="JAUEDK010000004">
    <property type="protein sequence ID" value="MDN0073891.1"/>
    <property type="molecule type" value="Genomic_DNA"/>
</dbReference>
<organism evidence="2 3">
    <name type="scientific">Crenobacter oryzisoli</name>
    <dbReference type="NCBI Taxonomy" id="3056844"/>
    <lineage>
        <taxon>Bacteria</taxon>
        <taxon>Pseudomonadati</taxon>
        <taxon>Pseudomonadota</taxon>
        <taxon>Betaproteobacteria</taxon>
        <taxon>Neisseriales</taxon>
        <taxon>Neisseriaceae</taxon>
        <taxon>Crenobacter</taxon>
    </lineage>
</organism>
<evidence type="ECO:0000259" key="1">
    <source>
        <dbReference type="PROSITE" id="PS51819"/>
    </source>
</evidence>
<proteinExistence type="predicted"/>
<comment type="caution">
    <text evidence="2">The sequence shown here is derived from an EMBL/GenBank/DDBJ whole genome shotgun (WGS) entry which is preliminary data.</text>
</comment>
<dbReference type="InterPro" id="IPR041581">
    <property type="entry name" value="Glyoxalase_6"/>
</dbReference>
<sequence length="114" mass="12433">MQLTMLIQPVDDLPTAAAFYRDAFGYTEKFRDGARFCLFDTGALPLALAAGEERLTERTALVYRVDDIEAALARLTAAGARVLLPLEAGPHEWRAVLADPASNPLILTARFTPT</sequence>
<evidence type="ECO:0000313" key="3">
    <source>
        <dbReference type="Proteomes" id="UP001168540"/>
    </source>
</evidence>
<dbReference type="Proteomes" id="UP001168540">
    <property type="component" value="Unassembled WGS sequence"/>
</dbReference>
<dbReference type="PROSITE" id="PS51819">
    <property type="entry name" value="VOC"/>
    <property type="match status" value="1"/>
</dbReference>
<gene>
    <name evidence="2" type="ORF">QU481_03165</name>
</gene>
<dbReference type="PANTHER" id="PTHR33993">
    <property type="entry name" value="GLYOXALASE-RELATED"/>
    <property type="match status" value="1"/>
</dbReference>
<accession>A0ABT7XJB5</accession>
<reference evidence="2" key="1">
    <citation type="submission" date="2023-06" db="EMBL/GenBank/DDBJ databases">
        <authorList>
            <person name="Zhang S."/>
        </authorList>
    </citation>
    <scope>NUCLEOTIDE SEQUENCE</scope>
    <source>
        <strain evidence="2">SG2303</strain>
    </source>
</reference>
<evidence type="ECO:0000313" key="2">
    <source>
        <dbReference type="EMBL" id="MDN0073891.1"/>
    </source>
</evidence>
<protein>
    <submittedName>
        <fullName evidence="2">VOC family protein</fullName>
    </submittedName>
</protein>
<dbReference type="RefSeq" id="WP_289828439.1">
    <property type="nucleotide sequence ID" value="NZ_JAUEDK010000004.1"/>
</dbReference>
<dbReference type="Pfam" id="PF18029">
    <property type="entry name" value="Glyoxalase_6"/>
    <property type="match status" value="1"/>
</dbReference>
<name>A0ABT7XJB5_9NEIS</name>
<dbReference type="SUPFAM" id="SSF54593">
    <property type="entry name" value="Glyoxalase/Bleomycin resistance protein/Dihydroxybiphenyl dioxygenase"/>
    <property type="match status" value="1"/>
</dbReference>
<dbReference type="InterPro" id="IPR029068">
    <property type="entry name" value="Glyas_Bleomycin-R_OHBP_Dase"/>
</dbReference>
<dbReference type="PANTHER" id="PTHR33993:SF2">
    <property type="entry name" value="VOC DOMAIN-CONTAINING PROTEIN"/>
    <property type="match status" value="1"/>
</dbReference>
<dbReference type="InterPro" id="IPR037523">
    <property type="entry name" value="VOC_core"/>
</dbReference>
<feature type="domain" description="VOC" evidence="1">
    <location>
        <begin position="2"/>
        <end position="110"/>
    </location>
</feature>
<dbReference type="Gene3D" id="3.10.180.10">
    <property type="entry name" value="2,3-Dihydroxybiphenyl 1,2-Dioxygenase, domain 1"/>
    <property type="match status" value="1"/>
</dbReference>